<comment type="caution">
    <text evidence="1">The sequence shown here is derived from an EMBL/GenBank/DDBJ whole genome shotgun (WGS) entry which is preliminary data.</text>
</comment>
<reference evidence="2" key="1">
    <citation type="journal article" date="2023" name="Nat. Plants">
        <title>Single-cell RNA sequencing provides a high-resolution roadmap for understanding the multicellular compartmentation of specialized metabolism.</title>
        <authorList>
            <person name="Sun S."/>
            <person name="Shen X."/>
            <person name="Li Y."/>
            <person name="Li Y."/>
            <person name="Wang S."/>
            <person name="Li R."/>
            <person name="Zhang H."/>
            <person name="Shen G."/>
            <person name="Guo B."/>
            <person name="Wei J."/>
            <person name="Xu J."/>
            <person name="St-Pierre B."/>
            <person name="Chen S."/>
            <person name="Sun C."/>
        </authorList>
    </citation>
    <scope>NUCLEOTIDE SEQUENCE [LARGE SCALE GENOMIC DNA]</scope>
</reference>
<dbReference type="EMBL" id="CM044705">
    <property type="protein sequence ID" value="KAI5661028.1"/>
    <property type="molecule type" value="Genomic_DNA"/>
</dbReference>
<name>A0ACC0ANM2_CATRO</name>
<accession>A0ACC0ANM2</accession>
<keyword evidence="2" id="KW-1185">Reference proteome</keyword>
<sequence length="352" mass="40474">MEKLPKNGLSFFKVFMKETASDKLKISRAVSSHMLETLLHGVSLRDKYGNVWSVKLTNIDNELHFEEGWAKFVEDNSIEDKDFLFFQFDDDKLIDVKLIGRGECGKRGVGAPRSSQDREETIDVEMEDVNDIEMEGQENESIGEQVDEEDEEDDDEDVRKQENRRFQKQLKRELSILRKEVATLTRKVGETESKDTNGGSRKSSRMKELPVQKPAGAKRGRRKNPDYYGSAIFRSGILPLPKNPYFVAGVRPKRREELYVPIEVLKDIGVTRLPPKATLRDSKGRTWVTYRTKWHDGREFFVGGWASFCRMNFVGDNDQCVCEFVKGNKKNELIIQIQVVPTINNAKLQKTA</sequence>
<protein>
    <submittedName>
        <fullName evidence="1">Uncharacterized protein</fullName>
    </submittedName>
</protein>
<evidence type="ECO:0000313" key="2">
    <source>
        <dbReference type="Proteomes" id="UP001060085"/>
    </source>
</evidence>
<dbReference type="Proteomes" id="UP001060085">
    <property type="component" value="Linkage Group LG05"/>
</dbReference>
<proteinExistence type="predicted"/>
<organism evidence="1 2">
    <name type="scientific">Catharanthus roseus</name>
    <name type="common">Madagascar periwinkle</name>
    <name type="synonym">Vinca rosea</name>
    <dbReference type="NCBI Taxonomy" id="4058"/>
    <lineage>
        <taxon>Eukaryota</taxon>
        <taxon>Viridiplantae</taxon>
        <taxon>Streptophyta</taxon>
        <taxon>Embryophyta</taxon>
        <taxon>Tracheophyta</taxon>
        <taxon>Spermatophyta</taxon>
        <taxon>Magnoliopsida</taxon>
        <taxon>eudicotyledons</taxon>
        <taxon>Gunneridae</taxon>
        <taxon>Pentapetalae</taxon>
        <taxon>asterids</taxon>
        <taxon>lamiids</taxon>
        <taxon>Gentianales</taxon>
        <taxon>Apocynaceae</taxon>
        <taxon>Rauvolfioideae</taxon>
        <taxon>Vinceae</taxon>
        <taxon>Catharanthinae</taxon>
        <taxon>Catharanthus</taxon>
    </lineage>
</organism>
<gene>
    <name evidence="1" type="ORF">M9H77_20351</name>
</gene>
<evidence type="ECO:0000313" key="1">
    <source>
        <dbReference type="EMBL" id="KAI5661028.1"/>
    </source>
</evidence>